<feature type="region of interest" description="Disordered" evidence="1">
    <location>
        <begin position="376"/>
        <end position="438"/>
    </location>
</feature>
<dbReference type="PANTHER" id="PTHR22639:SF3">
    <property type="entry name" value="ZINC FINGER CCHC DOMAIN-CONTAINING PROTEIN 3"/>
    <property type="match status" value="1"/>
</dbReference>
<evidence type="ECO:0000256" key="2">
    <source>
        <dbReference type="SAM" id="Phobius"/>
    </source>
</evidence>
<name>A0A4Y2S3E0_ARAVE</name>
<dbReference type="GO" id="GO:0003723">
    <property type="term" value="F:RNA binding"/>
    <property type="evidence" value="ECO:0007669"/>
    <property type="project" value="InterPro"/>
</dbReference>
<keyword evidence="2" id="KW-0472">Membrane</keyword>
<dbReference type="SUPFAM" id="SSF57756">
    <property type="entry name" value="Retrovirus zinc finger-like domains"/>
    <property type="match status" value="1"/>
</dbReference>
<dbReference type="AlphaFoldDB" id="A0A4Y2S3E0"/>
<accession>A0A4Y2S3E0</accession>
<comment type="caution">
    <text evidence="3">The sequence shown here is derived from an EMBL/GenBank/DDBJ whole genome shotgun (WGS) entry which is preliminary data.</text>
</comment>
<dbReference type="GO" id="GO:0008270">
    <property type="term" value="F:zinc ion binding"/>
    <property type="evidence" value="ECO:0007669"/>
    <property type="project" value="InterPro"/>
</dbReference>
<evidence type="ECO:0008006" key="5">
    <source>
        <dbReference type="Google" id="ProtNLM"/>
    </source>
</evidence>
<sequence>MGPLKDVPLSGQQTCETYLTFFILKRISAENENFHTVSPFLVEEAISGSVGVVKSIRKLRSGDLLIEVSSRKQANQIMKLKALSKIPVSVSPHRSLNFSKGVISSGELFNDETDVILNKLSRQGVTEVRRITIKKDGVIFKTKHLILTFRSSKLPQFIKAGYIRYAIRPYIPNPLRCFQCQRLGHAKASCRGTLTCARCAELGHDNTDCKRKEKCVNCKGEHSSFSRLCPKWQLEKEIISLKIKKEISYPEAKKLVQSRTPTPGISYASVSKATKKSSNLTLLFDTSSESDHINKPESMTVEFLPVTNPESLPPHANALISELASGDPRTQASPDFETVIKEKHQESNQKMGIDNSPNSKFLKNCPINDVVINQPDTDSFKDFPSKPVSTPCDSPDLSGFTTVKKKKKRKNKSTSIKEKNKGDTADQQSKFWTTSPRHISNTDSMQVVESAISLQQVNTTTIFDNSAKLPSSTSNSEAIPIVSCENEDAIDYDPHETIEDMPPVIEQQQQQQTSTDATCPETATLKRQLKKCYFRLVDFKTFYNEPLSTPVHDKYLKKHQVKRLQWFFYLVFLFASLAFFLTENLFHPSHLVRF</sequence>
<keyword evidence="4" id="KW-1185">Reference proteome</keyword>
<gene>
    <name evidence="3" type="ORF">AVEN_250894_1</name>
</gene>
<keyword evidence="2" id="KW-1133">Transmembrane helix</keyword>
<dbReference type="InterPro" id="IPR036875">
    <property type="entry name" value="Znf_CCHC_sf"/>
</dbReference>
<evidence type="ECO:0000256" key="1">
    <source>
        <dbReference type="SAM" id="MobiDB-lite"/>
    </source>
</evidence>
<dbReference type="GO" id="GO:0003690">
    <property type="term" value="F:double-stranded DNA binding"/>
    <property type="evidence" value="ECO:0007669"/>
    <property type="project" value="InterPro"/>
</dbReference>
<organism evidence="3 4">
    <name type="scientific">Araneus ventricosus</name>
    <name type="common">Orbweaver spider</name>
    <name type="synonym">Epeira ventricosa</name>
    <dbReference type="NCBI Taxonomy" id="182803"/>
    <lineage>
        <taxon>Eukaryota</taxon>
        <taxon>Metazoa</taxon>
        <taxon>Ecdysozoa</taxon>
        <taxon>Arthropoda</taxon>
        <taxon>Chelicerata</taxon>
        <taxon>Arachnida</taxon>
        <taxon>Araneae</taxon>
        <taxon>Araneomorphae</taxon>
        <taxon>Entelegynae</taxon>
        <taxon>Araneoidea</taxon>
        <taxon>Araneidae</taxon>
        <taxon>Araneus</taxon>
    </lineage>
</organism>
<feature type="transmembrane region" description="Helical" evidence="2">
    <location>
        <begin position="566"/>
        <end position="586"/>
    </location>
</feature>
<evidence type="ECO:0000313" key="4">
    <source>
        <dbReference type="Proteomes" id="UP000499080"/>
    </source>
</evidence>
<dbReference type="Proteomes" id="UP000499080">
    <property type="component" value="Unassembled WGS sequence"/>
</dbReference>
<evidence type="ECO:0000313" key="3">
    <source>
        <dbReference type="EMBL" id="GBN82708.1"/>
    </source>
</evidence>
<protein>
    <recommendedName>
        <fullName evidence="5">CCHC-type domain-containing protein</fullName>
    </recommendedName>
</protein>
<feature type="compositionally biased region" description="Polar residues" evidence="1">
    <location>
        <begin position="425"/>
        <end position="438"/>
    </location>
</feature>
<proteinExistence type="predicted"/>
<dbReference type="OrthoDB" id="3039988at2759"/>
<feature type="compositionally biased region" description="Basic residues" evidence="1">
    <location>
        <begin position="403"/>
        <end position="412"/>
    </location>
</feature>
<feature type="compositionally biased region" description="Basic and acidic residues" evidence="1">
    <location>
        <begin position="415"/>
        <end position="424"/>
    </location>
</feature>
<keyword evidence="2" id="KW-0812">Transmembrane</keyword>
<dbReference type="GO" id="GO:0002218">
    <property type="term" value="P:activation of innate immune response"/>
    <property type="evidence" value="ECO:0007669"/>
    <property type="project" value="InterPro"/>
</dbReference>
<dbReference type="InterPro" id="IPR042509">
    <property type="entry name" value="ZCCHC3"/>
</dbReference>
<reference evidence="3 4" key="1">
    <citation type="journal article" date="2019" name="Sci. Rep.">
        <title>Orb-weaving spider Araneus ventricosus genome elucidates the spidroin gene catalogue.</title>
        <authorList>
            <person name="Kono N."/>
            <person name="Nakamura H."/>
            <person name="Ohtoshi R."/>
            <person name="Moran D.A.P."/>
            <person name="Shinohara A."/>
            <person name="Yoshida Y."/>
            <person name="Fujiwara M."/>
            <person name="Mori M."/>
            <person name="Tomita M."/>
            <person name="Arakawa K."/>
        </authorList>
    </citation>
    <scope>NUCLEOTIDE SEQUENCE [LARGE SCALE GENOMIC DNA]</scope>
</reference>
<dbReference type="EMBL" id="BGPR01019712">
    <property type="protein sequence ID" value="GBN82708.1"/>
    <property type="molecule type" value="Genomic_DNA"/>
</dbReference>
<dbReference type="PANTHER" id="PTHR22639">
    <property type="entry name" value="GAG-RELATED PROTEIN"/>
    <property type="match status" value="1"/>
</dbReference>